<dbReference type="Proteomes" id="UP001204615">
    <property type="component" value="Unassembled WGS sequence"/>
</dbReference>
<gene>
    <name evidence="1" type="ORF">NC595_18260</name>
</gene>
<protein>
    <submittedName>
        <fullName evidence="1">Uncharacterized protein</fullName>
    </submittedName>
</protein>
<comment type="caution">
    <text evidence="1">The sequence shown here is derived from an EMBL/GenBank/DDBJ whole genome shotgun (WGS) entry which is preliminary data.</text>
</comment>
<reference evidence="1 2" key="1">
    <citation type="submission" date="2022-06" db="EMBL/GenBank/DDBJ databases">
        <title>Dyella sp. Sa strain:Sa Genome sequencing.</title>
        <authorList>
            <person name="Park S."/>
        </authorList>
    </citation>
    <scope>NUCLEOTIDE SEQUENCE [LARGE SCALE GENOMIC DNA]</scope>
    <source>
        <strain evidence="1 2">Sa</strain>
    </source>
</reference>
<name>A0ABT1FF31_9GAMM</name>
<sequence>MANRTPDLFDGVFDNQRTQRREVWQDGRLCRYARRNCCGTGDTAWSVLDAPWGSYPDHPSNAAAAAA</sequence>
<proteinExistence type="predicted"/>
<keyword evidence="2" id="KW-1185">Reference proteome</keyword>
<accession>A0ABT1FF31</accession>
<evidence type="ECO:0000313" key="2">
    <source>
        <dbReference type="Proteomes" id="UP001204615"/>
    </source>
</evidence>
<organism evidence="1 2">
    <name type="scientific">Dyella lutea</name>
    <dbReference type="NCBI Taxonomy" id="2950441"/>
    <lineage>
        <taxon>Bacteria</taxon>
        <taxon>Pseudomonadati</taxon>
        <taxon>Pseudomonadota</taxon>
        <taxon>Gammaproteobacteria</taxon>
        <taxon>Lysobacterales</taxon>
        <taxon>Rhodanobacteraceae</taxon>
        <taxon>Dyella</taxon>
    </lineage>
</organism>
<dbReference type="RefSeq" id="WP_253568782.1">
    <property type="nucleotide sequence ID" value="NZ_JAMZEK010000004.1"/>
</dbReference>
<evidence type="ECO:0000313" key="1">
    <source>
        <dbReference type="EMBL" id="MCP1375996.1"/>
    </source>
</evidence>
<dbReference type="EMBL" id="JAMZEK010000004">
    <property type="protein sequence ID" value="MCP1375996.1"/>
    <property type="molecule type" value="Genomic_DNA"/>
</dbReference>